<dbReference type="AlphaFoldDB" id="A0A540M793"/>
<evidence type="ECO:0000259" key="1">
    <source>
        <dbReference type="Pfam" id="PF07727"/>
    </source>
</evidence>
<comment type="caution">
    <text evidence="2">The sequence shown here is derived from an EMBL/GenBank/DDBJ whole genome shotgun (WGS) entry which is preliminary data.</text>
</comment>
<reference evidence="2 3" key="1">
    <citation type="journal article" date="2019" name="G3 (Bethesda)">
        <title>Sequencing of a Wild Apple (Malus baccata) Genome Unravels the Differences Between Cultivated and Wild Apple Species Regarding Disease Resistance and Cold Tolerance.</title>
        <authorList>
            <person name="Chen X."/>
        </authorList>
    </citation>
    <scope>NUCLEOTIDE SEQUENCE [LARGE SCALE GENOMIC DNA]</scope>
    <source>
        <strain evidence="3">cv. Shandingzi</strain>
        <tissue evidence="2">Leaves</tissue>
    </source>
</reference>
<feature type="domain" description="Reverse transcriptase Ty1/copia-type" evidence="1">
    <location>
        <begin position="2"/>
        <end position="112"/>
    </location>
</feature>
<sequence>MRVVMALVAYFDLELHQMDVKTDFLNGDLEECIYMKQPTKFIERGKENMVCKLNKSIYGLKQASRQWYLKFDQIVYSQGFAENKLDDCIYIKFSSSQFILLVLYVDDILLASFCP</sequence>
<dbReference type="Proteomes" id="UP000315295">
    <property type="component" value="Unassembled WGS sequence"/>
</dbReference>
<protein>
    <recommendedName>
        <fullName evidence="1">Reverse transcriptase Ty1/copia-type domain-containing protein</fullName>
    </recommendedName>
</protein>
<name>A0A540M793_MALBA</name>
<keyword evidence="3" id="KW-1185">Reference proteome</keyword>
<dbReference type="InterPro" id="IPR013103">
    <property type="entry name" value="RVT_2"/>
</dbReference>
<organism evidence="2 3">
    <name type="scientific">Malus baccata</name>
    <name type="common">Siberian crab apple</name>
    <name type="synonym">Pyrus baccata</name>
    <dbReference type="NCBI Taxonomy" id="106549"/>
    <lineage>
        <taxon>Eukaryota</taxon>
        <taxon>Viridiplantae</taxon>
        <taxon>Streptophyta</taxon>
        <taxon>Embryophyta</taxon>
        <taxon>Tracheophyta</taxon>
        <taxon>Spermatophyta</taxon>
        <taxon>Magnoliopsida</taxon>
        <taxon>eudicotyledons</taxon>
        <taxon>Gunneridae</taxon>
        <taxon>Pentapetalae</taxon>
        <taxon>rosids</taxon>
        <taxon>fabids</taxon>
        <taxon>Rosales</taxon>
        <taxon>Rosaceae</taxon>
        <taxon>Amygdaloideae</taxon>
        <taxon>Maleae</taxon>
        <taxon>Malus</taxon>
    </lineage>
</organism>
<proteinExistence type="predicted"/>
<evidence type="ECO:0000313" key="3">
    <source>
        <dbReference type="Proteomes" id="UP000315295"/>
    </source>
</evidence>
<dbReference type="STRING" id="106549.A0A540M793"/>
<dbReference type="EMBL" id="VIEB01000340">
    <property type="protein sequence ID" value="TQD94623.1"/>
    <property type="molecule type" value="Genomic_DNA"/>
</dbReference>
<evidence type="ECO:0000313" key="2">
    <source>
        <dbReference type="EMBL" id="TQD94623.1"/>
    </source>
</evidence>
<dbReference type="SUPFAM" id="SSF56672">
    <property type="entry name" value="DNA/RNA polymerases"/>
    <property type="match status" value="1"/>
</dbReference>
<accession>A0A540M793</accession>
<gene>
    <name evidence="2" type="ORF">C1H46_019868</name>
</gene>
<dbReference type="Pfam" id="PF07727">
    <property type="entry name" value="RVT_2"/>
    <property type="match status" value="1"/>
</dbReference>
<dbReference type="InterPro" id="IPR043502">
    <property type="entry name" value="DNA/RNA_pol_sf"/>
</dbReference>